<evidence type="ECO:0000256" key="6">
    <source>
        <dbReference type="ARBA" id="ARBA00023136"/>
    </source>
</evidence>
<keyword evidence="4 7" id="KW-0812">Transmembrane</keyword>
<organism evidence="8 9">
    <name type="scientific">Pseudidiomarina maritima</name>
    <dbReference type="NCBI Taxonomy" id="519453"/>
    <lineage>
        <taxon>Bacteria</taxon>
        <taxon>Pseudomonadati</taxon>
        <taxon>Pseudomonadota</taxon>
        <taxon>Gammaproteobacteria</taxon>
        <taxon>Alteromonadales</taxon>
        <taxon>Idiomarinaceae</taxon>
        <taxon>Pseudidiomarina</taxon>
    </lineage>
</organism>
<dbReference type="InterPro" id="IPR018383">
    <property type="entry name" value="UPF0324_pro"/>
</dbReference>
<dbReference type="AlphaFoldDB" id="A0A1I6HKF2"/>
<dbReference type="Proteomes" id="UP000199424">
    <property type="component" value="Unassembled WGS sequence"/>
</dbReference>
<evidence type="ECO:0000256" key="5">
    <source>
        <dbReference type="ARBA" id="ARBA00022989"/>
    </source>
</evidence>
<keyword evidence="6 7" id="KW-0472">Membrane</keyword>
<comment type="similarity">
    <text evidence="2">Belongs to the UPF0324 family.</text>
</comment>
<evidence type="ECO:0000256" key="1">
    <source>
        <dbReference type="ARBA" id="ARBA00004651"/>
    </source>
</evidence>
<dbReference type="PANTHER" id="PTHR30106">
    <property type="entry name" value="INNER MEMBRANE PROTEIN YEIH-RELATED"/>
    <property type="match status" value="1"/>
</dbReference>
<proteinExistence type="inferred from homology"/>
<feature type="transmembrane region" description="Helical" evidence="7">
    <location>
        <begin position="166"/>
        <end position="188"/>
    </location>
</feature>
<keyword evidence="3" id="KW-1003">Cell membrane</keyword>
<evidence type="ECO:0000256" key="4">
    <source>
        <dbReference type="ARBA" id="ARBA00022692"/>
    </source>
</evidence>
<reference evidence="9" key="1">
    <citation type="submission" date="2016-10" db="EMBL/GenBank/DDBJ databases">
        <authorList>
            <person name="Varghese N."/>
            <person name="Submissions S."/>
        </authorList>
    </citation>
    <scope>NUCLEOTIDE SEQUENCE [LARGE SCALE GENOMIC DNA]</scope>
    <source>
        <strain evidence="9">CGMCC 1.7285</strain>
    </source>
</reference>
<protein>
    <submittedName>
        <fullName evidence="8">Conserved hypothetical integral membrane protein</fullName>
    </submittedName>
</protein>
<dbReference type="GO" id="GO:0005886">
    <property type="term" value="C:plasma membrane"/>
    <property type="evidence" value="ECO:0007669"/>
    <property type="project" value="UniProtKB-SubCell"/>
</dbReference>
<feature type="transmembrane region" description="Helical" evidence="7">
    <location>
        <begin position="200"/>
        <end position="217"/>
    </location>
</feature>
<keyword evidence="5 7" id="KW-1133">Transmembrane helix</keyword>
<dbReference type="Pfam" id="PF03601">
    <property type="entry name" value="Cons_hypoth698"/>
    <property type="match status" value="1"/>
</dbReference>
<evidence type="ECO:0000256" key="2">
    <source>
        <dbReference type="ARBA" id="ARBA00007977"/>
    </source>
</evidence>
<evidence type="ECO:0000313" key="9">
    <source>
        <dbReference type="Proteomes" id="UP000199424"/>
    </source>
</evidence>
<feature type="transmembrane region" description="Helical" evidence="7">
    <location>
        <begin position="6"/>
        <end position="32"/>
    </location>
</feature>
<feature type="transmembrane region" description="Helical" evidence="7">
    <location>
        <begin position="291"/>
        <end position="310"/>
    </location>
</feature>
<dbReference type="EMBL" id="FOYU01000003">
    <property type="protein sequence ID" value="SFR54953.1"/>
    <property type="molecule type" value="Genomic_DNA"/>
</dbReference>
<accession>A0A1I6HKF2</accession>
<evidence type="ECO:0000256" key="3">
    <source>
        <dbReference type="ARBA" id="ARBA00022475"/>
    </source>
</evidence>
<evidence type="ECO:0000256" key="7">
    <source>
        <dbReference type="SAM" id="Phobius"/>
    </source>
</evidence>
<feature type="transmembrane region" description="Helical" evidence="7">
    <location>
        <begin position="52"/>
        <end position="70"/>
    </location>
</feature>
<feature type="transmembrane region" description="Helical" evidence="7">
    <location>
        <begin position="133"/>
        <end position="154"/>
    </location>
</feature>
<name>A0A1I6HKF2_9GAMM</name>
<dbReference type="RefSeq" id="WP_218151680.1">
    <property type="nucleotide sequence ID" value="NZ_FOYU01000003.1"/>
</dbReference>
<sequence length="313" mass="33474">MTNIKPALFWLVGILTFTPWISAPFALILGALMAHFQAIPTQVQPSVWVKKLLAIAIVALGFGVQLDVAWQVTSDYFALMIVSIIVTITLALILGRLFKIDTVTSHLLGSGTAICGGSAIAAVAPAIRARNDQMALALASVFTLNAIALLIFPLIGHALGLDEQTFGAWAAIAIHDTSSVVGAAQAYGDNALQVATTLKLARALWIIPLALVSAMVYQRMTKTGGKRRITVPWFIAGYIAAMLLATILPQLDALYSVTFNLGKQLLVFCLYLVGASITLERLKAAGWRPLLLAIVLWVVIATMSLLWLTVPTG</sequence>
<dbReference type="PANTHER" id="PTHR30106:SF1">
    <property type="entry name" value="UPF0324 MEMBRANE PROTEIN FN0533"/>
    <property type="match status" value="1"/>
</dbReference>
<evidence type="ECO:0000313" key="8">
    <source>
        <dbReference type="EMBL" id="SFR54953.1"/>
    </source>
</evidence>
<feature type="transmembrane region" description="Helical" evidence="7">
    <location>
        <begin position="76"/>
        <end position="95"/>
    </location>
</feature>
<keyword evidence="9" id="KW-1185">Reference proteome</keyword>
<comment type="subcellular location">
    <subcellularLocation>
        <location evidence="1">Cell membrane</location>
        <topology evidence="1">Multi-pass membrane protein</topology>
    </subcellularLocation>
</comment>
<gene>
    <name evidence="8" type="ORF">SAMN04488070_1888</name>
</gene>
<feature type="transmembrane region" description="Helical" evidence="7">
    <location>
        <begin position="107"/>
        <end position="127"/>
    </location>
</feature>
<feature type="transmembrane region" description="Helical" evidence="7">
    <location>
        <begin position="229"/>
        <end position="249"/>
    </location>
</feature>
<feature type="transmembrane region" description="Helical" evidence="7">
    <location>
        <begin position="261"/>
        <end position="279"/>
    </location>
</feature>